<dbReference type="InterPro" id="IPR003851">
    <property type="entry name" value="Znf_Dof"/>
</dbReference>
<dbReference type="AlphaFoldDB" id="A0AAN7QT95"/>
<proteinExistence type="predicted"/>
<name>A0AAN7QT95_TRANT</name>
<evidence type="ECO:0000256" key="9">
    <source>
        <dbReference type="RuleBase" id="RU369094"/>
    </source>
</evidence>
<sequence length="315" mass="34161">MQDIHSNAGGRISSGGSGGSMDKRLQSSHHQLSQHQQALKCPRCESLDTKFCYYNNYNLSQPRHFCKSCRRYWTKGGVLRNVPVGGGCRKAKRSKSKSSAPVDLAQVSAESESTTRTTMTDGRDRETSCSHSSSERSSSLTAATTSSAEAAGAVSATPPSRTLSTVLYINESKSIIMQSVNAPPVNTGFNQHLLEQSPGCALFSGAIRSSADPLPLGSSSGLAQSSQCDWSDQRWDEGQMTHQEGQMPSSDGCASLDQTVQVDLPALQGRQAGDEELVAFDWQPMTDEGRLFDEAYWSYDSQWADEDDQPSPFLP</sequence>
<keyword evidence="2 8" id="KW-0863">Zinc-finger</keyword>
<evidence type="ECO:0000256" key="10">
    <source>
        <dbReference type="SAM" id="MobiDB-lite"/>
    </source>
</evidence>
<evidence type="ECO:0000256" key="7">
    <source>
        <dbReference type="ARBA" id="ARBA00023242"/>
    </source>
</evidence>
<feature type="region of interest" description="Disordered" evidence="10">
    <location>
        <begin position="84"/>
        <end position="157"/>
    </location>
</feature>
<keyword evidence="5 8" id="KW-0238">DNA-binding</keyword>
<dbReference type="GO" id="GO:0003700">
    <property type="term" value="F:DNA-binding transcription factor activity"/>
    <property type="evidence" value="ECO:0007669"/>
    <property type="project" value="UniProtKB-UniRule"/>
</dbReference>
<evidence type="ECO:0000256" key="8">
    <source>
        <dbReference type="PROSITE-ProRule" id="PRU00071"/>
    </source>
</evidence>
<reference evidence="12 13" key="1">
    <citation type="journal article" date="2023" name="Hortic Res">
        <title>Pangenome of water caltrop reveals structural variations and asymmetric subgenome divergence after allopolyploidization.</title>
        <authorList>
            <person name="Zhang X."/>
            <person name="Chen Y."/>
            <person name="Wang L."/>
            <person name="Yuan Y."/>
            <person name="Fang M."/>
            <person name="Shi L."/>
            <person name="Lu R."/>
            <person name="Comes H.P."/>
            <person name="Ma Y."/>
            <person name="Chen Y."/>
            <person name="Huang G."/>
            <person name="Zhou Y."/>
            <person name="Zheng Z."/>
            <person name="Qiu Y."/>
        </authorList>
    </citation>
    <scope>NUCLEOTIDE SEQUENCE [LARGE SCALE GENOMIC DNA]</scope>
    <source>
        <strain evidence="12">F231</strain>
    </source>
</reference>
<keyword evidence="1 9" id="KW-0479">Metal-binding</keyword>
<evidence type="ECO:0000313" key="13">
    <source>
        <dbReference type="Proteomes" id="UP001346149"/>
    </source>
</evidence>
<keyword evidence="4 9" id="KW-0805">Transcription regulation</keyword>
<comment type="subcellular location">
    <subcellularLocation>
        <location evidence="8 9">Nucleus</location>
    </subcellularLocation>
</comment>
<feature type="compositionally biased region" description="Low complexity" evidence="10">
    <location>
        <begin position="129"/>
        <end position="157"/>
    </location>
</feature>
<dbReference type="InterPro" id="IPR045174">
    <property type="entry name" value="Dof"/>
</dbReference>
<keyword evidence="7 8" id="KW-0539">Nucleus</keyword>
<evidence type="ECO:0000259" key="11">
    <source>
        <dbReference type="PROSITE" id="PS50884"/>
    </source>
</evidence>
<dbReference type="PROSITE" id="PS50884">
    <property type="entry name" value="ZF_DOF_2"/>
    <property type="match status" value="1"/>
</dbReference>
<dbReference type="PANTHER" id="PTHR31992">
    <property type="entry name" value="DOF ZINC FINGER PROTEIN DOF1.4-RELATED"/>
    <property type="match status" value="1"/>
</dbReference>
<dbReference type="GO" id="GO:0005634">
    <property type="term" value="C:nucleus"/>
    <property type="evidence" value="ECO:0007669"/>
    <property type="project" value="UniProtKB-SubCell"/>
</dbReference>
<feature type="domain" description="Dof-type" evidence="11">
    <location>
        <begin position="39"/>
        <end position="93"/>
    </location>
</feature>
<keyword evidence="6 9" id="KW-0804">Transcription</keyword>
<evidence type="ECO:0000256" key="4">
    <source>
        <dbReference type="ARBA" id="ARBA00023015"/>
    </source>
</evidence>
<keyword evidence="13" id="KW-1185">Reference proteome</keyword>
<evidence type="ECO:0000256" key="1">
    <source>
        <dbReference type="ARBA" id="ARBA00022723"/>
    </source>
</evidence>
<comment type="function">
    <text evidence="9">Transcription factor that binds specifically to a 5'-AA[AG]G-3' consensus core sequence.</text>
</comment>
<protein>
    <recommendedName>
        <fullName evidence="9">Dof zinc finger protein</fullName>
    </recommendedName>
</protein>
<dbReference type="PROSITE" id="PS01361">
    <property type="entry name" value="ZF_DOF_1"/>
    <property type="match status" value="1"/>
</dbReference>
<keyword evidence="3 9" id="KW-0862">Zinc</keyword>
<evidence type="ECO:0000256" key="2">
    <source>
        <dbReference type="ARBA" id="ARBA00022771"/>
    </source>
</evidence>
<accession>A0AAN7QT95</accession>
<dbReference type="Pfam" id="PF02701">
    <property type="entry name" value="Zn_ribbon_Dof"/>
    <property type="match status" value="1"/>
</dbReference>
<feature type="compositionally biased region" description="Low complexity" evidence="10">
    <location>
        <begin position="108"/>
        <end position="120"/>
    </location>
</feature>
<feature type="region of interest" description="Disordered" evidence="10">
    <location>
        <begin position="1"/>
        <end position="31"/>
    </location>
</feature>
<gene>
    <name evidence="12" type="ORF">SAY86_006377</name>
</gene>
<dbReference type="PANTHER" id="PTHR31992:SF205">
    <property type="entry name" value="DOF ZINC FINGER PROTEIN"/>
    <property type="match status" value="1"/>
</dbReference>
<dbReference type="GO" id="GO:0008270">
    <property type="term" value="F:zinc ion binding"/>
    <property type="evidence" value="ECO:0007669"/>
    <property type="project" value="UniProtKB-KW"/>
</dbReference>
<evidence type="ECO:0000313" key="12">
    <source>
        <dbReference type="EMBL" id="KAK4778849.1"/>
    </source>
</evidence>
<evidence type="ECO:0000256" key="6">
    <source>
        <dbReference type="ARBA" id="ARBA00023163"/>
    </source>
</evidence>
<dbReference type="GO" id="GO:0003677">
    <property type="term" value="F:DNA binding"/>
    <property type="evidence" value="ECO:0007669"/>
    <property type="project" value="UniProtKB-UniRule"/>
</dbReference>
<comment type="caution">
    <text evidence="12">The sequence shown here is derived from an EMBL/GenBank/DDBJ whole genome shotgun (WGS) entry which is preliminary data.</text>
</comment>
<dbReference type="EMBL" id="JAXQNO010000017">
    <property type="protein sequence ID" value="KAK4778849.1"/>
    <property type="molecule type" value="Genomic_DNA"/>
</dbReference>
<evidence type="ECO:0000256" key="5">
    <source>
        <dbReference type="ARBA" id="ARBA00023125"/>
    </source>
</evidence>
<organism evidence="12 13">
    <name type="scientific">Trapa natans</name>
    <name type="common">Water chestnut</name>
    <dbReference type="NCBI Taxonomy" id="22666"/>
    <lineage>
        <taxon>Eukaryota</taxon>
        <taxon>Viridiplantae</taxon>
        <taxon>Streptophyta</taxon>
        <taxon>Embryophyta</taxon>
        <taxon>Tracheophyta</taxon>
        <taxon>Spermatophyta</taxon>
        <taxon>Magnoliopsida</taxon>
        <taxon>eudicotyledons</taxon>
        <taxon>Gunneridae</taxon>
        <taxon>Pentapetalae</taxon>
        <taxon>rosids</taxon>
        <taxon>malvids</taxon>
        <taxon>Myrtales</taxon>
        <taxon>Lythraceae</taxon>
        <taxon>Trapa</taxon>
    </lineage>
</organism>
<dbReference type="Proteomes" id="UP001346149">
    <property type="component" value="Unassembled WGS sequence"/>
</dbReference>
<evidence type="ECO:0000256" key="3">
    <source>
        <dbReference type="ARBA" id="ARBA00022833"/>
    </source>
</evidence>